<sequence>MSIIKCIPNYQILYSQSQLQSCCSRNPAVCHRIHGELKTKRNDHISSDLKSNAPVARVRAHLHVQSRTVSKVEFESSRSRVQQQLSCNWPPLSILANPLMSSLKVSRFAEEAGGTINSLVSSWNLKSRSLKSMQAYQHVGLDFCKLFYPNSTSAERLAAISNFVSVLFLIDDICFDDKSRSDFDFALASELGIDPSIWIDPSRTKSFAARLVNLCRSTHLPDDSVLIEKIWWDTVGFMERLSGSESYFRSLVYEKKDYLDASQDLQDHMDNFEPSLELGCDSRCATRGFRLENHLSTLVRSHAAGVTVRNVVFTDEVYLSNDQIRDPTIRRMFFLVERHASFVNEVLSFHKETEEMRPDANFVLMAYDGLSIQESMRRTMELANSDFHEFLEIKRKLPSLLSFPVNPSICRLVDSLEAEMAGNFFFHVLPGMDRYRTVDNPYSELRCGSRNSGSKILEAISRAEVRARQQELNAQEH</sequence>
<evidence type="ECO:0000313" key="4">
    <source>
        <dbReference type="Proteomes" id="UP001605036"/>
    </source>
</evidence>
<proteinExistence type="inferred from homology"/>
<dbReference type="SUPFAM" id="SSF48576">
    <property type="entry name" value="Terpenoid synthases"/>
    <property type="match status" value="1"/>
</dbReference>
<dbReference type="GO" id="GO:0016838">
    <property type="term" value="F:carbon-oxygen lyase activity, acting on phosphates"/>
    <property type="evidence" value="ECO:0007669"/>
    <property type="project" value="UniProtKB-ARBA"/>
</dbReference>
<accession>A0ABD1YKU7</accession>
<keyword evidence="2" id="KW-0460">Magnesium</keyword>
<dbReference type="PANTHER" id="PTHR35201">
    <property type="entry name" value="TERPENE SYNTHASE"/>
    <property type="match status" value="1"/>
</dbReference>
<dbReference type="InterPro" id="IPR008949">
    <property type="entry name" value="Isoprenoid_synthase_dom_sf"/>
</dbReference>
<comment type="cofactor">
    <cofactor evidence="2">
        <name>Mg(2+)</name>
        <dbReference type="ChEBI" id="CHEBI:18420"/>
    </cofactor>
</comment>
<comment type="caution">
    <text evidence="3">The sequence shown here is derived from an EMBL/GenBank/DDBJ whole genome shotgun (WGS) entry which is preliminary data.</text>
</comment>
<dbReference type="PANTHER" id="PTHR35201:SF4">
    <property type="entry name" value="BETA-PINACENE SYNTHASE-RELATED"/>
    <property type="match status" value="1"/>
</dbReference>
<keyword evidence="2" id="KW-0479">Metal-binding</keyword>
<evidence type="ECO:0000313" key="3">
    <source>
        <dbReference type="EMBL" id="KAL2631275.1"/>
    </source>
</evidence>
<dbReference type="GO" id="GO:0046872">
    <property type="term" value="F:metal ion binding"/>
    <property type="evidence" value="ECO:0007669"/>
    <property type="project" value="UniProtKB-KW"/>
</dbReference>
<evidence type="ECO:0000256" key="2">
    <source>
        <dbReference type="RuleBase" id="RU366034"/>
    </source>
</evidence>
<gene>
    <name evidence="3" type="ORF">R1flu_015961</name>
</gene>
<reference evidence="3 4" key="1">
    <citation type="submission" date="2024-09" db="EMBL/GenBank/DDBJ databases">
        <title>Chromosome-scale assembly of Riccia fluitans.</title>
        <authorList>
            <person name="Paukszto L."/>
            <person name="Sawicki J."/>
            <person name="Karawczyk K."/>
            <person name="Piernik-Szablinska J."/>
            <person name="Szczecinska M."/>
            <person name="Mazdziarz M."/>
        </authorList>
    </citation>
    <scope>NUCLEOTIDE SEQUENCE [LARGE SCALE GENOMIC DNA]</scope>
    <source>
        <strain evidence="3">Rf_01</strain>
        <tissue evidence="3">Aerial parts of the thallus</tissue>
    </source>
</reference>
<name>A0ABD1YKU7_9MARC</name>
<dbReference type="EMBL" id="JBHFFA010000004">
    <property type="protein sequence ID" value="KAL2631275.1"/>
    <property type="molecule type" value="Genomic_DNA"/>
</dbReference>
<protein>
    <recommendedName>
        <fullName evidence="2">Terpene synthase</fullName>
        <ecNumber evidence="2">4.2.3.-</ecNumber>
    </recommendedName>
</protein>
<comment type="similarity">
    <text evidence="1 2">Belongs to the terpene synthase family.</text>
</comment>
<dbReference type="GO" id="GO:0008299">
    <property type="term" value="P:isoprenoid biosynthetic process"/>
    <property type="evidence" value="ECO:0007669"/>
    <property type="project" value="UniProtKB-ARBA"/>
</dbReference>
<keyword evidence="4" id="KW-1185">Reference proteome</keyword>
<dbReference type="InterPro" id="IPR034686">
    <property type="entry name" value="Terpene_cyclase-like_2"/>
</dbReference>
<keyword evidence="2" id="KW-0456">Lyase</keyword>
<dbReference type="AlphaFoldDB" id="A0ABD1YKU7"/>
<organism evidence="3 4">
    <name type="scientific">Riccia fluitans</name>
    <dbReference type="NCBI Taxonomy" id="41844"/>
    <lineage>
        <taxon>Eukaryota</taxon>
        <taxon>Viridiplantae</taxon>
        <taxon>Streptophyta</taxon>
        <taxon>Embryophyta</taxon>
        <taxon>Marchantiophyta</taxon>
        <taxon>Marchantiopsida</taxon>
        <taxon>Marchantiidae</taxon>
        <taxon>Marchantiales</taxon>
        <taxon>Ricciaceae</taxon>
        <taxon>Riccia</taxon>
    </lineage>
</organism>
<dbReference type="Pfam" id="PF19086">
    <property type="entry name" value="Terpene_syn_C_2"/>
    <property type="match status" value="1"/>
</dbReference>
<dbReference type="Proteomes" id="UP001605036">
    <property type="component" value="Unassembled WGS sequence"/>
</dbReference>
<dbReference type="Gene3D" id="1.10.600.10">
    <property type="entry name" value="Farnesyl Diphosphate Synthase"/>
    <property type="match status" value="1"/>
</dbReference>
<dbReference type="EC" id="4.2.3.-" evidence="2"/>
<evidence type="ECO:0000256" key="1">
    <source>
        <dbReference type="ARBA" id="ARBA00006333"/>
    </source>
</evidence>